<feature type="transmembrane region" description="Helical" evidence="11">
    <location>
        <begin position="132"/>
        <end position="148"/>
    </location>
</feature>
<accession>A0A7X3FNP6</accession>
<feature type="region of interest" description="Disordered" evidence="12">
    <location>
        <begin position="1"/>
        <end position="32"/>
    </location>
</feature>
<evidence type="ECO:0000256" key="11">
    <source>
        <dbReference type="RuleBase" id="RU361157"/>
    </source>
</evidence>
<evidence type="ECO:0000259" key="13">
    <source>
        <dbReference type="PROSITE" id="PS51012"/>
    </source>
</evidence>
<evidence type="ECO:0000256" key="5">
    <source>
        <dbReference type="ARBA" id="ARBA00022597"/>
    </source>
</evidence>
<organism evidence="14 15">
    <name type="scientific">Devosia marina</name>
    <dbReference type="NCBI Taxonomy" id="2683198"/>
    <lineage>
        <taxon>Bacteria</taxon>
        <taxon>Pseudomonadati</taxon>
        <taxon>Pseudomonadota</taxon>
        <taxon>Alphaproteobacteria</taxon>
        <taxon>Hyphomicrobiales</taxon>
        <taxon>Devosiaceae</taxon>
        <taxon>Devosia</taxon>
    </lineage>
</organism>
<dbReference type="PANTHER" id="PTHR30413:SF10">
    <property type="entry name" value="CAPSULE POLYSACCHARIDE EXPORT INNER-MEMBRANE PROTEIN CTRC"/>
    <property type="match status" value="1"/>
</dbReference>
<dbReference type="InterPro" id="IPR000412">
    <property type="entry name" value="ABC_2_transport"/>
</dbReference>
<feature type="compositionally biased region" description="Low complexity" evidence="12">
    <location>
        <begin position="7"/>
        <end position="16"/>
    </location>
</feature>
<evidence type="ECO:0000256" key="2">
    <source>
        <dbReference type="ARBA" id="ARBA00007783"/>
    </source>
</evidence>
<comment type="subcellular location">
    <subcellularLocation>
        <location evidence="11">Cell inner membrane</location>
        <topology evidence="11">Multi-pass membrane protein</topology>
    </subcellularLocation>
    <subcellularLocation>
        <location evidence="1">Cell membrane</location>
        <topology evidence="1">Multi-pass membrane protein</topology>
    </subcellularLocation>
</comment>
<comment type="caution">
    <text evidence="11">Lacks conserved residue(s) required for the propagation of feature annotation.</text>
</comment>
<dbReference type="GO" id="GO:0015774">
    <property type="term" value="P:polysaccharide transport"/>
    <property type="evidence" value="ECO:0007669"/>
    <property type="project" value="UniProtKB-KW"/>
</dbReference>
<dbReference type="InterPro" id="IPR013525">
    <property type="entry name" value="ABC2_TM"/>
</dbReference>
<dbReference type="GO" id="GO:0043190">
    <property type="term" value="C:ATP-binding cassette (ABC) transporter complex"/>
    <property type="evidence" value="ECO:0007669"/>
    <property type="project" value="InterPro"/>
</dbReference>
<keyword evidence="15" id="KW-1185">Reference proteome</keyword>
<dbReference type="EMBL" id="WQRF01000001">
    <property type="protein sequence ID" value="MVS97916.1"/>
    <property type="molecule type" value="Genomic_DNA"/>
</dbReference>
<evidence type="ECO:0000256" key="10">
    <source>
        <dbReference type="ARBA" id="ARBA00023136"/>
    </source>
</evidence>
<evidence type="ECO:0000256" key="7">
    <source>
        <dbReference type="ARBA" id="ARBA00022903"/>
    </source>
</evidence>
<evidence type="ECO:0000256" key="1">
    <source>
        <dbReference type="ARBA" id="ARBA00004651"/>
    </source>
</evidence>
<dbReference type="Proteomes" id="UP000438106">
    <property type="component" value="Unassembled WGS sequence"/>
</dbReference>
<evidence type="ECO:0000256" key="12">
    <source>
        <dbReference type="SAM" id="MobiDB-lite"/>
    </source>
</evidence>
<protein>
    <recommendedName>
        <fullName evidence="11">Transport permease protein</fullName>
    </recommendedName>
</protein>
<feature type="transmembrane region" description="Helical" evidence="11">
    <location>
        <begin position="169"/>
        <end position="202"/>
    </location>
</feature>
<evidence type="ECO:0000313" key="14">
    <source>
        <dbReference type="EMBL" id="MVS97916.1"/>
    </source>
</evidence>
<comment type="similarity">
    <text evidence="2 11">Belongs to the ABC-2 integral membrane protein family.</text>
</comment>
<evidence type="ECO:0000313" key="15">
    <source>
        <dbReference type="Proteomes" id="UP000438106"/>
    </source>
</evidence>
<keyword evidence="7" id="KW-0972">Capsule biogenesis/degradation</keyword>
<feature type="transmembrane region" description="Helical" evidence="11">
    <location>
        <begin position="297"/>
        <end position="318"/>
    </location>
</feature>
<sequence length="329" mass="35957">MEAGTRGPSASGAQGAAPGGGLPPERAGQYHAVSGRPDGVALVSAPLSKPWRSSTDPPKQNRLARVTPFSSNLSLTVKLAQREFDQRFRGSMLGWFWALIAPLAMLAVFSLVFGVIFQSRWQRPGTEVTAEYAYPLLLFSGLIMFNFFSDQFNRAPNLVLENVSYVKKVVFPLDVLVVVSMLTSLATVVISFAAFLVIYLVMHGLPPATILLLPLALLPLAMITMGISYLLASLGVFLRDLKHITPPLSTAILFMSSVFYDPASLPEPYNWLITLNPITPAVNLMRDLVFWGQGPDLLTYSSYLAFAAIVLLAGLVFFRRTKKAFADVI</sequence>
<keyword evidence="3 11" id="KW-0813">Transport</keyword>
<dbReference type="AlphaFoldDB" id="A0A7X3FNP6"/>
<evidence type="ECO:0000256" key="9">
    <source>
        <dbReference type="ARBA" id="ARBA00023047"/>
    </source>
</evidence>
<name>A0A7X3FNP6_9HYPH</name>
<dbReference type="GO" id="GO:0015920">
    <property type="term" value="P:lipopolysaccharide transport"/>
    <property type="evidence" value="ECO:0007669"/>
    <property type="project" value="TreeGrafter"/>
</dbReference>
<dbReference type="Pfam" id="PF01061">
    <property type="entry name" value="ABC2_membrane"/>
    <property type="match status" value="1"/>
</dbReference>
<dbReference type="PRINTS" id="PR00164">
    <property type="entry name" value="ABC2TRNSPORT"/>
</dbReference>
<keyword evidence="10 11" id="KW-0472">Membrane</keyword>
<keyword evidence="4 11" id="KW-1003">Cell membrane</keyword>
<dbReference type="GO" id="GO:0140359">
    <property type="term" value="F:ABC-type transporter activity"/>
    <property type="evidence" value="ECO:0007669"/>
    <property type="project" value="InterPro"/>
</dbReference>
<evidence type="ECO:0000256" key="6">
    <source>
        <dbReference type="ARBA" id="ARBA00022692"/>
    </source>
</evidence>
<proteinExistence type="inferred from homology"/>
<feature type="transmembrane region" description="Helical" evidence="11">
    <location>
        <begin position="92"/>
        <end position="117"/>
    </location>
</feature>
<gene>
    <name evidence="14" type="ORF">GO014_02580</name>
</gene>
<feature type="transmembrane region" description="Helical" evidence="11">
    <location>
        <begin position="208"/>
        <end position="232"/>
    </location>
</feature>
<feature type="domain" description="ABC transmembrane type-2" evidence="13">
    <location>
        <begin position="93"/>
        <end position="321"/>
    </location>
</feature>
<dbReference type="PANTHER" id="PTHR30413">
    <property type="entry name" value="INNER MEMBRANE TRANSPORT PERMEASE"/>
    <property type="match status" value="1"/>
</dbReference>
<evidence type="ECO:0000256" key="4">
    <source>
        <dbReference type="ARBA" id="ARBA00022475"/>
    </source>
</evidence>
<dbReference type="InterPro" id="IPR047817">
    <property type="entry name" value="ABC2_TM_bact-type"/>
</dbReference>
<keyword evidence="8 11" id="KW-1133">Transmembrane helix</keyword>
<reference evidence="14 15" key="1">
    <citation type="submission" date="2019-12" db="EMBL/GenBank/DDBJ databases">
        <title>Devosia maris sp. nov., isolated from the deep seawater.</title>
        <authorList>
            <person name="Liu Y."/>
        </authorList>
    </citation>
    <scope>NUCLEOTIDE SEQUENCE [LARGE SCALE GENOMIC DNA]</scope>
    <source>
        <strain evidence="14 15">L53-10-65</strain>
    </source>
</reference>
<evidence type="ECO:0000256" key="8">
    <source>
        <dbReference type="ARBA" id="ARBA00022989"/>
    </source>
</evidence>
<comment type="caution">
    <text evidence="14">The sequence shown here is derived from an EMBL/GenBank/DDBJ whole genome shotgun (WGS) entry which is preliminary data.</text>
</comment>
<keyword evidence="9" id="KW-0625">Polysaccharide transport</keyword>
<evidence type="ECO:0000256" key="3">
    <source>
        <dbReference type="ARBA" id="ARBA00022448"/>
    </source>
</evidence>
<keyword evidence="6 11" id="KW-0812">Transmembrane</keyword>
<dbReference type="PROSITE" id="PS51012">
    <property type="entry name" value="ABC_TM2"/>
    <property type="match status" value="1"/>
</dbReference>
<keyword evidence="5" id="KW-0762">Sugar transport</keyword>